<name>X1K5P3_9ZZZZ</name>
<feature type="non-terminal residue" evidence="1">
    <location>
        <position position="1"/>
    </location>
</feature>
<dbReference type="EMBL" id="BARU01041701">
    <property type="protein sequence ID" value="GAH77388.1"/>
    <property type="molecule type" value="Genomic_DNA"/>
</dbReference>
<organism evidence="1">
    <name type="scientific">marine sediment metagenome</name>
    <dbReference type="NCBI Taxonomy" id="412755"/>
    <lineage>
        <taxon>unclassified sequences</taxon>
        <taxon>metagenomes</taxon>
        <taxon>ecological metagenomes</taxon>
    </lineage>
</organism>
<proteinExistence type="predicted"/>
<comment type="caution">
    <text evidence="1">The sequence shown here is derived from an EMBL/GenBank/DDBJ whole genome shotgun (WGS) entry which is preliminary data.</text>
</comment>
<gene>
    <name evidence="1" type="ORF">S03H2_64234</name>
</gene>
<dbReference type="AlphaFoldDB" id="X1K5P3"/>
<accession>X1K5P3</accession>
<protein>
    <submittedName>
        <fullName evidence="1">Uncharacterized protein</fullName>
    </submittedName>
</protein>
<reference evidence="1" key="1">
    <citation type="journal article" date="2014" name="Front. Microbiol.">
        <title>High frequency of phylogenetically diverse reductive dehalogenase-homologous genes in deep subseafloor sedimentary metagenomes.</title>
        <authorList>
            <person name="Kawai M."/>
            <person name="Futagami T."/>
            <person name="Toyoda A."/>
            <person name="Takaki Y."/>
            <person name="Nishi S."/>
            <person name="Hori S."/>
            <person name="Arai W."/>
            <person name="Tsubouchi T."/>
            <person name="Morono Y."/>
            <person name="Uchiyama I."/>
            <person name="Ito T."/>
            <person name="Fujiyama A."/>
            <person name="Inagaki F."/>
            <person name="Takami H."/>
        </authorList>
    </citation>
    <scope>NUCLEOTIDE SEQUENCE</scope>
    <source>
        <strain evidence="1">Expedition CK06-06</strain>
    </source>
</reference>
<evidence type="ECO:0000313" key="1">
    <source>
        <dbReference type="EMBL" id="GAH77388.1"/>
    </source>
</evidence>
<sequence length="33" mass="3987">NNIRVCGNHILIKIRIFKNNNIYPELEKKTINY</sequence>